<dbReference type="SMART" id="SM00185">
    <property type="entry name" value="ARM"/>
    <property type="match status" value="3"/>
</dbReference>
<gene>
    <name evidence="3" type="ORF">F511_25460</name>
</gene>
<accession>A0A2Z7CUU4</accession>
<dbReference type="InterPro" id="IPR000225">
    <property type="entry name" value="Armadillo"/>
</dbReference>
<dbReference type="AlphaFoldDB" id="A0A2Z7CUU4"/>
<dbReference type="PROSITE" id="PS50176">
    <property type="entry name" value="ARM_REPEAT"/>
    <property type="match status" value="1"/>
</dbReference>
<name>A0A2Z7CUU4_9LAMI</name>
<dbReference type="Gene3D" id="1.25.10.10">
    <property type="entry name" value="Leucine-rich Repeat Variant"/>
    <property type="match status" value="1"/>
</dbReference>
<evidence type="ECO:0000313" key="3">
    <source>
        <dbReference type="EMBL" id="KZV50862.1"/>
    </source>
</evidence>
<sequence>MFVRMLGLDNDPKDRQQAVVTLWEYSLGGKEYVDNIMRFSGTVNLIVNLLKSDSDSTCEAAAGLLRAISAINLYRDLVAESAAIEEMTLLLRRSHLSAEVKEQSICTLWNLSADEKVRVRITSSEILTLFVKFLEDEDLKVNEAAAVVLANLALSHSEHEVMIEAGVIPKLVRNRGLFL</sequence>
<feature type="repeat" description="ARM" evidence="2">
    <location>
        <begin position="125"/>
        <end position="167"/>
    </location>
</feature>
<evidence type="ECO:0000313" key="4">
    <source>
        <dbReference type="Proteomes" id="UP000250235"/>
    </source>
</evidence>
<proteinExistence type="predicted"/>
<organism evidence="3 4">
    <name type="scientific">Dorcoceras hygrometricum</name>
    <dbReference type="NCBI Taxonomy" id="472368"/>
    <lineage>
        <taxon>Eukaryota</taxon>
        <taxon>Viridiplantae</taxon>
        <taxon>Streptophyta</taxon>
        <taxon>Embryophyta</taxon>
        <taxon>Tracheophyta</taxon>
        <taxon>Spermatophyta</taxon>
        <taxon>Magnoliopsida</taxon>
        <taxon>eudicotyledons</taxon>
        <taxon>Gunneridae</taxon>
        <taxon>Pentapetalae</taxon>
        <taxon>asterids</taxon>
        <taxon>lamiids</taxon>
        <taxon>Lamiales</taxon>
        <taxon>Gesneriaceae</taxon>
        <taxon>Didymocarpoideae</taxon>
        <taxon>Trichosporeae</taxon>
        <taxon>Loxocarpinae</taxon>
        <taxon>Dorcoceras</taxon>
    </lineage>
</organism>
<dbReference type="InterPro" id="IPR011989">
    <property type="entry name" value="ARM-like"/>
</dbReference>
<evidence type="ECO:0000256" key="1">
    <source>
        <dbReference type="ARBA" id="ARBA00022737"/>
    </source>
</evidence>
<reference evidence="3 4" key="1">
    <citation type="journal article" date="2015" name="Proc. Natl. Acad. Sci. U.S.A.">
        <title>The resurrection genome of Boea hygrometrica: A blueprint for survival of dehydration.</title>
        <authorList>
            <person name="Xiao L."/>
            <person name="Yang G."/>
            <person name="Zhang L."/>
            <person name="Yang X."/>
            <person name="Zhao S."/>
            <person name="Ji Z."/>
            <person name="Zhou Q."/>
            <person name="Hu M."/>
            <person name="Wang Y."/>
            <person name="Chen M."/>
            <person name="Xu Y."/>
            <person name="Jin H."/>
            <person name="Xiao X."/>
            <person name="Hu G."/>
            <person name="Bao F."/>
            <person name="Hu Y."/>
            <person name="Wan P."/>
            <person name="Li L."/>
            <person name="Deng X."/>
            <person name="Kuang T."/>
            <person name="Xiang C."/>
            <person name="Zhu J.K."/>
            <person name="Oliver M.J."/>
            <person name="He Y."/>
        </authorList>
    </citation>
    <scope>NUCLEOTIDE SEQUENCE [LARGE SCALE GENOMIC DNA]</scope>
    <source>
        <strain evidence="4">cv. XS01</strain>
    </source>
</reference>
<keyword evidence="4" id="KW-1185">Reference proteome</keyword>
<protein>
    <submittedName>
        <fullName evidence="3">Uncharacterized protein</fullName>
    </submittedName>
</protein>
<dbReference type="SUPFAM" id="SSF48371">
    <property type="entry name" value="ARM repeat"/>
    <property type="match status" value="1"/>
</dbReference>
<evidence type="ECO:0000256" key="2">
    <source>
        <dbReference type="PROSITE-ProRule" id="PRU00259"/>
    </source>
</evidence>
<dbReference type="InterPro" id="IPR016024">
    <property type="entry name" value="ARM-type_fold"/>
</dbReference>
<keyword evidence="1" id="KW-0677">Repeat</keyword>
<dbReference type="EMBL" id="KQ992324">
    <property type="protein sequence ID" value="KZV50862.1"/>
    <property type="molecule type" value="Genomic_DNA"/>
</dbReference>
<dbReference type="OrthoDB" id="409644at2759"/>
<dbReference type="PANTHER" id="PTHR47451">
    <property type="entry name" value="ARM REPEAT SUPERFAMILY PROTEIN"/>
    <property type="match status" value="1"/>
</dbReference>
<dbReference type="Proteomes" id="UP000250235">
    <property type="component" value="Unassembled WGS sequence"/>
</dbReference>